<dbReference type="SUPFAM" id="SSF55785">
    <property type="entry name" value="PYP-like sensor domain (PAS domain)"/>
    <property type="match status" value="1"/>
</dbReference>
<dbReference type="PROSITE" id="PS50113">
    <property type="entry name" value="PAC"/>
    <property type="match status" value="1"/>
</dbReference>
<dbReference type="Gene3D" id="3.30.565.10">
    <property type="entry name" value="Histidine kinase-like ATPase, C-terminal domain"/>
    <property type="match status" value="1"/>
</dbReference>
<dbReference type="PROSITE" id="PS50112">
    <property type="entry name" value="PAS"/>
    <property type="match status" value="1"/>
</dbReference>
<dbReference type="Gene3D" id="3.30.450.20">
    <property type="entry name" value="PAS domain"/>
    <property type="match status" value="1"/>
</dbReference>
<feature type="domain" description="PAS" evidence="6">
    <location>
        <begin position="45"/>
        <end position="118"/>
    </location>
</feature>
<proteinExistence type="predicted"/>
<evidence type="ECO:0000259" key="6">
    <source>
        <dbReference type="PROSITE" id="PS50112"/>
    </source>
</evidence>
<evidence type="ECO:0000256" key="1">
    <source>
        <dbReference type="ARBA" id="ARBA00000085"/>
    </source>
</evidence>
<comment type="catalytic activity">
    <reaction evidence="1">
        <text>ATP + protein L-histidine = ADP + protein N-phospho-L-histidine.</text>
        <dbReference type="EC" id="2.7.13.3"/>
    </reaction>
</comment>
<dbReference type="SMART" id="SM00387">
    <property type="entry name" value="HATPase_c"/>
    <property type="match status" value="1"/>
</dbReference>
<evidence type="ECO:0000313" key="8">
    <source>
        <dbReference type="EMBL" id="BCG22742.1"/>
    </source>
</evidence>
<evidence type="ECO:0000256" key="3">
    <source>
        <dbReference type="ARBA" id="ARBA00022553"/>
    </source>
</evidence>
<keyword evidence="11" id="KW-1185">Reference proteome</keyword>
<dbReference type="Pfam" id="PF13426">
    <property type="entry name" value="PAS_9"/>
    <property type="match status" value="1"/>
</dbReference>
<dbReference type="GO" id="GO:0000155">
    <property type="term" value="F:phosphorelay sensor kinase activity"/>
    <property type="evidence" value="ECO:0007669"/>
    <property type="project" value="InterPro"/>
</dbReference>
<dbReference type="InterPro" id="IPR036890">
    <property type="entry name" value="HATPase_C_sf"/>
</dbReference>
<feature type="region of interest" description="Disordered" evidence="4">
    <location>
        <begin position="1"/>
        <end position="40"/>
    </location>
</feature>
<reference evidence="8 10" key="1">
    <citation type="submission" date="2020-05" db="EMBL/GenBank/DDBJ databases">
        <title>Characterization of novel class B3 metallo-beta-lactamase from novel Pseudomonas species.</title>
        <authorList>
            <person name="Yamada K."/>
            <person name="Aoki K."/>
            <person name="Ishii Y."/>
        </authorList>
    </citation>
    <scope>NUCLEOTIDE SEQUENCE [LARGE SCALE GENOMIC DNA]</scope>
    <source>
        <strain evidence="8 10">TUM18999</strain>
        <strain evidence="9 11">TUM20286</strain>
    </source>
</reference>
<dbReference type="Pfam" id="PF02518">
    <property type="entry name" value="HATPase_c"/>
    <property type="match status" value="1"/>
</dbReference>
<dbReference type="PRINTS" id="PR00344">
    <property type="entry name" value="BCTRLSENSOR"/>
</dbReference>
<dbReference type="SUPFAM" id="SSF47384">
    <property type="entry name" value="Homodimeric domain of signal transducing histidine kinase"/>
    <property type="match status" value="1"/>
</dbReference>
<gene>
    <name evidence="8" type="ORF">TUM18999_09330</name>
    <name evidence="9" type="ORF">TUM20286_55840</name>
</gene>
<name>A0A6J4DYY2_9PSED</name>
<feature type="domain" description="PAC" evidence="7">
    <location>
        <begin position="120"/>
        <end position="172"/>
    </location>
</feature>
<evidence type="ECO:0000256" key="4">
    <source>
        <dbReference type="SAM" id="MobiDB-lite"/>
    </source>
</evidence>
<evidence type="ECO:0000259" key="7">
    <source>
        <dbReference type="PROSITE" id="PS50113"/>
    </source>
</evidence>
<dbReference type="CDD" id="cd00082">
    <property type="entry name" value="HisKA"/>
    <property type="match status" value="1"/>
</dbReference>
<dbReference type="Gene3D" id="1.10.287.130">
    <property type="match status" value="1"/>
</dbReference>
<evidence type="ECO:0000313" key="10">
    <source>
        <dbReference type="Proteomes" id="UP000509383"/>
    </source>
</evidence>
<dbReference type="SMART" id="SM00388">
    <property type="entry name" value="HisKA"/>
    <property type="match status" value="1"/>
</dbReference>
<dbReference type="CDD" id="cd00130">
    <property type="entry name" value="PAS"/>
    <property type="match status" value="1"/>
</dbReference>
<dbReference type="EMBL" id="AP023189">
    <property type="protein sequence ID" value="BCG22742.1"/>
    <property type="molecule type" value="Genomic_DNA"/>
</dbReference>
<organism evidence="8 10">
    <name type="scientific">Pseudomonas tohonis</name>
    <dbReference type="NCBI Taxonomy" id="2725477"/>
    <lineage>
        <taxon>Bacteria</taxon>
        <taxon>Pseudomonadati</taxon>
        <taxon>Pseudomonadota</taxon>
        <taxon>Gammaproteobacteria</taxon>
        <taxon>Pseudomonadales</taxon>
        <taxon>Pseudomonadaceae</taxon>
        <taxon>Pseudomonas</taxon>
    </lineage>
</organism>
<dbReference type="EMBL" id="BQKM01000022">
    <property type="protein sequence ID" value="GJN55832.1"/>
    <property type="molecule type" value="Genomic_DNA"/>
</dbReference>
<sequence>MSARQEPDGPAHGGRMDLHGPASAGSQPEQVYMDPIPPKPNEDLSARGYELLVKAVVDYAIYMVSVEGRIVSWNAGAERIKGYSAEQAIGQHLSMFFTDEDRAAGRPAHLLATALTTGRAQDEGWRVRRDGTRFWALAVMDVVHDEEGRVIGLAKITRDMTERHDSELQLQELRAQLFQAQKLEALGQLTGGMAHDFNNLLTVIIGASALAARTQDPKRLKELLGSIHEAGLRGSHLTQHLLSFARQRDQQQQLVELENTLHSAQMFFTQALPKGMSLELQLCPPLHPILVDPSQLEMALLNLIFNARDAMQESGTIVLRAENRRLQGEWENLHGDFVLLTVRDNGVGIAPEILPRIFEPFFTTKGLGKGTGLGLSQAYGFIRQQGGTIRVDSTPGVGTSVTLCLPARPREAR</sequence>
<dbReference type="Proteomes" id="UP001054892">
    <property type="component" value="Unassembled WGS sequence"/>
</dbReference>
<dbReference type="InterPro" id="IPR003594">
    <property type="entry name" value="HATPase_dom"/>
</dbReference>
<dbReference type="SMART" id="SM00091">
    <property type="entry name" value="PAS"/>
    <property type="match status" value="1"/>
</dbReference>
<evidence type="ECO:0000313" key="11">
    <source>
        <dbReference type="Proteomes" id="UP001054892"/>
    </source>
</evidence>
<dbReference type="Pfam" id="PF00512">
    <property type="entry name" value="HisKA"/>
    <property type="match status" value="1"/>
</dbReference>
<dbReference type="InterPro" id="IPR004358">
    <property type="entry name" value="Sig_transdc_His_kin-like_C"/>
</dbReference>
<dbReference type="AlphaFoldDB" id="A0A6J4DYY2"/>
<dbReference type="InterPro" id="IPR003661">
    <property type="entry name" value="HisK_dim/P_dom"/>
</dbReference>
<dbReference type="InterPro" id="IPR005467">
    <property type="entry name" value="His_kinase_dom"/>
</dbReference>
<dbReference type="PROSITE" id="PS50109">
    <property type="entry name" value="HIS_KIN"/>
    <property type="match status" value="1"/>
</dbReference>
<dbReference type="InterPro" id="IPR000014">
    <property type="entry name" value="PAS"/>
</dbReference>
<dbReference type="InterPro" id="IPR035965">
    <property type="entry name" value="PAS-like_dom_sf"/>
</dbReference>
<dbReference type="InterPro" id="IPR000700">
    <property type="entry name" value="PAS-assoc_C"/>
</dbReference>
<dbReference type="NCBIfam" id="TIGR00229">
    <property type="entry name" value="sensory_box"/>
    <property type="match status" value="1"/>
</dbReference>
<feature type="compositionally biased region" description="Basic and acidic residues" evidence="4">
    <location>
        <begin position="1"/>
        <end position="18"/>
    </location>
</feature>
<protein>
    <recommendedName>
        <fullName evidence="2">histidine kinase</fullName>
        <ecNumber evidence="2">2.7.13.3</ecNumber>
    </recommendedName>
</protein>
<evidence type="ECO:0000256" key="2">
    <source>
        <dbReference type="ARBA" id="ARBA00012438"/>
    </source>
</evidence>
<keyword evidence="3" id="KW-0597">Phosphoprotein</keyword>
<dbReference type="EC" id="2.7.13.3" evidence="2"/>
<evidence type="ECO:0000313" key="9">
    <source>
        <dbReference type="EMBL" id="GJN55832.1"/>
    </source>
</evidence>
<feature type="domain" description="Histidine kinase" evidence="5">
    <location>
        <begin position="192"/>
        <end position="409"/>
    </location>
</feature>
<evidence type="ECO:0000259" key="5">
    <source>
        <dbReference type="PROSITE" id="PS50109"/>
    </source>
</evidence>
<dbReference type="Proteomes" id="UP000509383">
    <property type="component" value="Chromosome"/>
</dbReference>
<dbReference type="SUPFAM" id="SSF55874">
    <property type="entry name" value="ATPase domain of HSP90 chaperone/DNA topoisomerase II/histidine kinase"/>
    <property type="match status" value="1"/>
</dbReference>
<dbReference type="PANTHER" id="PTHR43065">
    <property type="entry name" value="SENSOR HISTIDINE KINASE"/>
    <property type="match status" value="1"/>
</dbReference>
<accession>A0A6J4DYY2</accession>
<dbReference type="PANTHER" id="PTHR43065:SF49">
    <property type="entry name" value="HISTIDINE KINASE"/>
    <property type="match status" value="1"/>
</dbReference>
<dbReference type="InterPro" id="IPR036097">
    <property type="entry name" value="HisK_dim/P_sf"/>
</dbReference>
<dbReference type="KEGG" id="ptw:TUM18999_09330"/>